<feature type="region of interest" description="Disordered" evidence="1">
    <location>
        <begin position="426"/>
        <end position="450"/>
    </location>
</feature>
<dbReference type="Proteomes" id="UP001338125">
    <property type="component" value="Unassembled WGS sequence"/>
</dbReference>
<proteinExistence type="predicted"/>
<organism evidence="2 3">
    <name type="scientific">Cladobotryum mycophilum</name>
    <dbReference type="NCBI Taxonomy" id="491253"/>
    <lineage>
        <taxon>Eukaryota</taxon>
        <taxon>Fungi</taxon>
        <taxon>Dikarya</taxon>
        <taxon>Ascomycota</taxon>
        <taxon>Pezizomycotina</taxon>
        <taxon>Sordariomycetes</taxon>
        <taxon>Hypocreomycetidae</taxon>
        <taxon>Hypocreales</taxon>
        <taxon>Hypocreaceae</taxon>
        <taxon>Cladobotryum</taxon>
    </lineage>
</organism>
<dbReference type="InterPro" id="IPR050792">
    <property type="entry name" value="ADP-ribosylglycohydrolase"/>
</dbReference>
<name>A0ABR0SX08_9HYPO</name>
<keyword evidence="3" id="KW-1185">Reference proteome</keyword>
<dbReference type="EMBL" id="JAVFKD010000002">
    <property type="protein sequence ID" value="KAK5996688.1"/>
    <property type="molecule type" value="Genomic_DNA"/>
</dbReference>
<evidence type="ECO:0008006" key="4">
    <source>
        <dbReference type="Google" id="ProtNLM"/>
    </source>
</evidence>
<dbReference type="Pfam" id="PF03747">
    <property type="entry name" value="ADP_ribosyl_GH"/>
    <property type="match status" value="1"/>
</dbReference>
<protein>
    <recommendedName>
        <fullName evidence="4">ADP-ribosylglycohydrolase</fullName>
    </recommendedName>
</protein>
<dbReference type="InterPro" id="IPR005502">
    <property type="entry name" value="Ribosyl_crysJ1"/>
</dbReference>
<dbReference type="InterPro" id="IPR036705">
    <property type="entry name" value="Ribosyl_crysJ1_sf"/>
</dbReference>
<dbReference type="Gene3D" id="1.10.4080.10">
    <property type="entry name" value="ADP-ribosylation/Crystallin J1"/>
    <property type="match status" value="1"/>
</dbReference>
<dbReference type="PANTHER" id="PTHR16222:SF28">
    <property type="entry name" value="ADP-RIBOSYLGLYCOHYDROLASE"/>
    <property type="match status" value="1"/>
</dbReference>
<gene>
    <name evidence="2" type="ORF">PT974_02028</name>
</gene>
<feature type="compositionally biased region" description="Basic and acidic residues" evidence="1">
    <location>
        <begin position="426"/>
        <end position="437"/>
    </location>
</feature>
<evidence type="ECO:0000313" key="2">
    <source>
        <dbReference type="EMBL" id="KAK5996688.1"/>
    </source>
</evidence>
<dbReference type="PANTHER" id="PTHR16222">
    <property type="entry name" value="ADP-RIBOSYLGLYCOHYDROLASE"/>
    <property type="match status" value="1"/>
</dbReference>
<reference evidence="2 3" key="1">
    <citation type="submission" date="2024-01" db="EMBL/GenBank/DDBJ databases">
        <title>Complete genome of Cladobotryum mycophilum ATHUM6906.</title>
        <authorList>
            <person name="Christinaki A.C."/>
            <person name="Myridakis A.I."/>
            <person name="Kouvelis V.N."/>
        </authorList>
    </citation>
    <scope>NUCLEOTIDE SEQUENCE [LARGE SCALE GENOMIC DNA]</scope>
    <source>
        <strain evidence="2 3">ATHUM6906</strain>
    </source>
</reference>
<evidence type="ECO:0000313" key="3">
    <source>
        <dbReference type="Proteomes" id="UP001338125"/>
    </source>
</evidence>
<comment type="caution">
    <text evidence="2">The sequence shown here is derived from an EMBL/GenBank/DDBJ whole genome shotgun (WGS) entry which is preliminary data.</text>
</comment>
<dbReference type="SUPFAM" id="SSF101478">
    <property type="entry name" value="ADP-ribosylglycohydrolase"/>
    <property type="match status" value="1"/>
</dbReference>
<accession>A0ABR0SX08</accession>
<evidence type="ECO:0000256" key="1">
    <source>
        <dbReference type="SAM" id="MobiDB-lite"/>
    </source>
</evidence>
<sequence length="450" mass="50857">MTSLPLSQDALVALARENMHDRVVGCLFGSALGDAIGLYTEFLSGEMSEKAYPRRSFTLYPPSRATPFRRDSHRNPNVPGDWTDDTDHAMLLLLSYLHSDGKELDTKDFASRLHTWVRMGLRPLNTLPLGLGRTVGTIVRSKNYLEEPEETARAFWRKSKFEAAPNGSLMRTHPIGLFCINKTVEETFQIAADYSVVTHVDPRCIISCVIGTALIRGLVRREVTVEQDIDYMVARAITWYKEYQERQVEKDASRRDEPELDLSELQRHVKVKDLASLELDDSIRIGYVYKTFGSGIHLLRLAMRKVAASKGTLLTQTAIFEPLVVELIMRGGDADTNACFAGALVGAYLGYRALPPHWRDGLTHRDWLMEKSEGLSALLGIGQGSGYSGSADKDTALDGGRGFLTDKQMEEKWMLLQADMAKREHERIKQEEMEERRKKAKEKGKWFNLR</sequence>